<dbReference type="PROSITE" id="PS50112">
    <property type="entry name" value="PAS"/>
    <property type="match status" value="1"/>
</dbReference>
<evidence type="ECO:0000313" key="3">
    <source>
        <dbReference type="EMBL" id="KUG24586.1"/>
    </source>
</evidence>
<sequence length="341" mass="38061">MTKKRGPQSKNKTGAIANVKSYDQAYAIMVETAPDGIAIIQDKVVKFANKRQSEMTGYTVEELIGKSISNLVPADFIPIIQEKFSQHDQGKDISEIFYVRLLCKNGAIKETEFSTNVIQYESKPAFVVITRNIDERKQEEEKFQQTINSLRKAVDTTVQVLVSAMEAREPYMSGHQSRAASLACAIATEMGMDQEKIEGIRMAGVIHDIGKLTVPVEVLAKPTKLSELGFSLVKEHARSGYEMLKNIGSPWPLAQIVHQHHERMNGSGYPRKLKGDEILMEARILAVADVVEAMASHRPYRSASSINIALEEIEKNKGILYDSTVANACLRLFREKSYQLA</sequence>
<accession>A0A0W8FUN2</accession>
<dbReference type="InterPro" id="IPR003607">
    <property type="entry name" value="HD/PDEase_dom"/>
</dbReference>
<dbReference type="NCBIfam" id="TIGR00277">
    <property type="entry name" value="HDIG"/>
    <property type="match status" value="1"/>
</dbReference>
<organism evidence="3">
    <name type="scientific">hydrocarbon metagenome</name>
    <dbReference type="NCBI Taxonomy" id="938273"/>
    <lineage>
        <taxon>unclassified sequences</taxon>
        <taxon>metagenomes</taxon>
        <taxon>ecological metagenomes</taxon>
    </lineage>
</organism>
<dbReference type="CDD" id="cd00130">
    <property type="entry name" value="PAS"/>
    <property type="match status" value="1"/>
</dbReference>
<dbReference type="InterPro" id="IPR037522">
    <property type="entry name" value="HD_GYP_dom"/>
</dbReference>
<dbReference type="AlphaFoldDB" id="A0A0W8FUN2"/>
<dbReference type="SUPFAM" id="SSF109604">
    <property type="entry name" value="HD-domain/PDEase-like"/>
    <property type="match status" value="1"/>
</dbReference>
<dbReference type="Pfam" id="PF13426">
    <property type="entry name" value="PAS_9"/>
    <property type="match status" value="1"/>
</dbReference>
<evidence type="ECO:0000259" key="1">
    <source>
        <dbReference type="PROSITE" id="PS50112"/>
    </source>
</evidence>
<dbReference type="PANTHER" id="PTHR43155">
    <property type="entry name" value="CYCLIC DI-GMP PHOSPHODIESTERASE PA4108-RELATED"/>
    <property type="match status" value="1"/>
</dbReference>
<evidence type="ECO:0000259" key="2">
    <source>
        <dbReference type="PROSITE" id="PS51832"/>
    </source>
</evidence>
<dbReference type="Pfam" id="PF13487">
    <property type="entry name" value="HD_5"/>
    <property type="match status" value="1"/>
</dbReference>
<gene>
    <name evidence="3" type="ORF">ASZ90_005580</name>
</gene>
<dbReference type="SUPFAM" id="SSF55785">
    <property type="entry name" value="PYP-like sensor domain (PAS domain)"/>
    <property type="match status" value="1"/>
</dbReference>
<dbReference type="Gene3D" id="3.30.450.20">
    <property type="entry name" value="PAS domain"/>
    <property type="match status" value="1"/>
</dbReference>
<dbReference type="InterPro" id="IPR000014">
    <property type="entry name" value="PAS"/>
</dbReference>
<dbReference type="Gene3D" id="1.10.3210.10">
    <property type="entry name" value="Hypothetical protein af1432"/>
    <property type="match status" value="1"/>
</dbReference>
<dbReference type="PANTHER" id="PTHR43155:SF2">
    <property type="entry name" value="CYCLIC DI-GMP PHOSPHODIESTERASE PA4108"/>
    <property type="match status" value="1"/>
</dbReference>
<protein>
    <submittedName>
        <fullName evidence="3">Response regulator/sensory box/hdig domain protein</fullName>
    </submittedName>
</protein>
<dbReference type="SMART" id="SM00091">
    <property type="entry name" value="PAS"/>
    <property type="match status" value="1"/>
</dbReference>
<proteinExistence type="predicted"/>
<feature type="domain" description="PAS" evidence="1">
    <location>
        <begin position="45"/>
        <end position="91"/>
    </location>
</feature>
<comment type="caution">
    <text evidence="3">The sequence shown here is derived from an EMBL/GenBank/DDBJ whole genome shotgun (WGS) entry which is preliminary data.</text>
</comment>
<dbReference type="InterPro" id="IPR035965">
    <property type="entry name" value="PAS-like_dom_sf"/>
</dbReference>
<dbReference type="CDD" id="cd00077">
    <property type="entry name" value="HDc"/>
    <property type="match status" value="1"/>
</dbReference>
<name>A0A0W8FUN2_9ZZZZ</name>
<dbReference type="PROSITE" id="PS51832">
    <property type="entry name" value="HD_GYP"/>
    <property type="match status" value="1"/>
</dbReference>
<dbReference type="EMBL" id="LNQE01000842">
    <property type="protein sequence ID" value="KUG24586.1"/>
    <property type="molecule type" value="Genomic_DNA"/>
</dbReference>
<dbReference type="SMART" id="SM00471">
    <property type="entry name" value="HDc"/>
    <property type="match status" value="1"/>
</dbReference>
<dbReference type="InterPro" id="IPR006675">
    <property type="entry name" value="HDIG_dom"/>
</dbReference>
<feature type="domain" description="HD-GYP" evidence="2">
    <location>
        <begin position="150"/>
        <end position="341"/>
    </location>
</feature>
<dbReference type="NCBIfam" id="TIGR00229">
    <property type="entry name" value="sensory_box"/>
    <property type="match status" value="1"/>
</dbReference>
<reference evidence="3" key="1">
    <citation type="journal article" date="2015" name="Proc. Natl. Acad. Sci. U.S.A.">
        <title>Networks of energetic and metabolic interactions define dynamics in microbial communities.</title>
        <authorList>
            <person name="Embree M."/>
            <person name="Liu J.K."/>
            <person name="Al-Bassam M.M."/>
            <person name="Zengler K."/>
        </authorList>
    </citation>
    <scope>NUCLEOTIDE SEQUENCE</scope>
</reference>